<keyword evidence="4" id="KW-0256">Endoplasmic reticulum</keyword>
<keyword evidence="6" id="KW-1133">Transmembrane helix</keyword>
<reference evidence="12 13" key="1">
    <citation type="submission" date="2019-03" db="EMBL/GenBank/DDBJ databases">
        <authorList>
            <person name="Gaulin E."/>
            <person name="Dumas B."/>
        </authorList>
    </citation>
    <scope>NUCLEOTIDE SEQUENCE [LARGE SCALE GENOMIC DNA]</scope>
    <source>
        <strain evidence="12">CBS 568.67</strain>
    </source>
</reference>
<evidence type="ECO:0000256" key="3">
    <source>
        <dbReference type="ARBA" id="ARBA00022692"/>
    </source>
</evidence>
<gene>
    <name evidence="12" type="primary">Aste57867_15646</name>
    <name evidence="11" type="ORF">As57867_015590</name>
    <name evidence="12" type="ORF">ASTE57867_15646</name>
</gene>
<dbReference type="EMBL" id="CAADRA010005725">
    <property type="protein sequence ID" value="VFT92442.1"/>
    <property type="molecule type" value="Genomic_DNA"/>
</dbReference>
<evidence type="ECO:0000313" key="12">
    <source>
        <dbReference type="EMBL" id="VFT92442.1"/>
    </source>
</evidence>
<dbReference type="Pfam" id="PF01145">
    <property type="entry name" value="Band_7"/>
    <property type="match status" value="1"/>
</dbReference>
<dbReference type="InterPro" id="IPR001107">
    <property type="entry name" value="Band_7"/>
</dbReference>
<evidence type="ECO:0000256" key="5">
    <source>
        <dbReference type="ARBA" id="ARBA00022968"/>
    </source>
</evidence>
<dbReference type="OrthoDB" id="77368at2759"/>
<evidence type="ECO:0000259" key="10">
    <source>
        <dbReference type="Pfam" id="PF01145"/>
    </source>
</evidence>
<dbReference type="PANTHER" id="PTHR15351">
    <property type="entry name" value="ERLIN (ER LIPID RAFT ASSOCIATED PROTEIN) HOMOLOG"/>
    <property type="match status" value="1"/>
</dbReference>
<evidence type="ECO:0000256" key="4">
    <source>
        <dbReference type="ARBA" id="ARBA00022824"/>
    </source>
</evidence>
<comment type="subcellular location">
    <subcellularLocation>
        <location evidence="1">Endoplasmic reticulum membrane</location>
        <topology evidence="1">Single-pass type II membrane protein</topology>
    </subcellularLocation>
</comment>
<evidence type="ECO:0000256" key="6">
    <source>
        <dbReference type="ARBA" id="ARBA00022989"/>
    </source>
</evidence>
<keyword evidence="3" id="KW-0812">Transmembrane</keyword>
<dbReference type="EMBL" id="VJMH01005704">
    <property type="protein sequence ID" value="KAF0693393.1"/>
    <property type="molecule type" value="Genomic_DNA"/>
</dbReference>
<evidence type="ECO:0000256" key="9">
    <source>
        <dbReference type="SAM" id="SignalP"/>
    </source>
</evidence>
<dbReference type="AlphaFoldDB" id="A0A485L3K1"/>
<evidence type="ECO:0000256" key="2">
    <source>
        <dbReference type="ARBA" id="ARBA00008164"/>
    </source>
</evidence>
<dbReference type="InterPro" id="IPR033294">
    <property type="entry name" value="Erlin1/2"/>
</dbReference>
<keyword evidence="8" id="KW-0325">Glycoprotein</keyword>
<accession>A0A485L3K1</accession>
<keyword evidence="7" id="KW-0472">Membrane</keyword>
<feature type="signal peptide" evidence="9">
    <location>
        <begin position="1"/>
        <end position="18"/>
    </location>
</feature>
<dbReference type="GO" id="GO:0015485">
    <property type="term" value="F:cholesterol binding"/>
    <property type="evidence" value="ECO:0007669"/>
    <property type="project" value="TreeGrafter"/>
</dbReference>
<reference evidence="11" key="2">
    <citation type="submission" date="2019-06" db="EMBL/GenBank/DDBJ databases">
        <title>Genomics analysis of Aphanomyces spp. identifies a new class of oomycete effector associated with host adaptation.</title>
        <authorList>
            <person name="Gaulin E."/>
        </authorList>
    </citation>
    <scope>NUCLEOTIDE SEQUENCE</scope>
    <source>
        <strain evidence="11">CBS 578.67</strain>
    </source>
</reference>
<name>A0A485L3K1_9STRA</name>
<dbReference type="GO" id="GO:0005789">
    <property type="term" value="C:endoplasmic reticulum membrane"/>
    <property type="evidence" value="ECO:0007669"/>
    <property type="project" value="UniProtKB-SubCell"/>
</dbReference>
<keyword evidence="9" id="KW-0732">Signal</keyword>
<organism evidence="12 13">
    <name type="scientific">Aphanomyces stellatus</name>
    <dbReference type="NCBI Taxonomy" id="120398"/>
    <lineage>
        <taxon>Eukaryota</taxon>
        <taxon>Sar</taxon>
        <taxon>Stramenopiles</taxon>
        <taxon>Oomycota</taxon>
        <taxon>Saprolegniomycetes</taxon>
        <taxon>Saprolegniales</taxon>
        <taxon>Verrucalvaceae</taxon>
        <taxon>Aphanomyces</taxon>
    </lineage>
</organism>
<feature type="domain" description="Band 7" evidence="10">
    <location>
        <begin position="23"/>
        <end position="210"/>
    </location>
</feature>
<evidence type="ECO:0000256" key="1">
    <source>
        <dbReference type="ARBA" id="ARBA00004648"/>
    </source>
</evidence>
<evidence type="ECO:0000256" key="8">
    <source>
        <dbReference type="ARBA" id="ARBA00023180"/>
    </source>
</evidence>
<keyword evidence="5" id="KW-0735">Signal-anchor</keyword>
<evidence type="ECO:0000256" key="7">
    <source>
        <dbReference type="ARBA" id="ARBA00023136"/>
    </source>
</evidence>
<feature type="chain" id="PRO_5036116341" evidence="9">
    <location>
        <begin position="19"/>
        <end position="321"/>
    </location>
</feature>
<evidence type="ECO:0000313" key="11">
    <source>
        <dbReference type="EMBL" id="KAF0693393.1"/>
    </source>
</evidence>
<evidence type="ECO:0000313" key="13">
    <source>
        <dbReference type="Proteomes" id="UP000332933"/>
    </source>
</evidence>
<proteinExistence type="inferred from homology"/>
<dbReference type="PANTHER" id="PTHR15351:SF3">
    <property type="entry name" value="ERLIN"/>
    <property type="match status" value="1"/>
</dbReference>
<comment type="similarity">
    <text evidence="2">Belongs to the band 7/mec-2 family.</text>
</comment>
<keyword evidence="13" id="KW-1185">Reference proteome</keyword>
<sequence length="321" mass="36295">MMEVLVALVAIAVTLIWQNSLHRVDEGYVGVYWKGGQLLETTSTPGTSKASNVSLVSPTSHHDLVAMKTTMIRDVPCGTASGVLVHFHQVEIVHRLHPQAVLDTVRNYDMRFENLWIIDVAYHEINLLCSTLTLHQVYISHFDQMDELLKTRLSETLSTWAPGLAIISIRFTKPLLPDALRESYELVDQEKAKLLMATEYQRTVLKEAETDMRNAVLECEKELSLSVLHMQKWYEQTLARQNISRIQDAMTLSRRKDMADATFYKQSLETKSFATKLTPSFLTYLRATAGLANVQIYFGDKVPHTLFEAPSSALVLANHTG</sequence>
<dbReference type="Proteomes" id="UP000332933">
    <property type="component" value="Unassembled WGS sequence"/>
</dbReference>
<dbReference type="GO" id="GO:0031625">
    <property type="term" value="F:ubiquitin protein ligase binding"/>
    <property type="evidence" value="ECO:0007669"/>
    <property type="project" value="InterPro"/>
</dbReference>
<dbReference type="GO" id="GO:0032933">
    <property type="term" value="P:SREBP signaling pathway"/>
    <property type="evidence" value="ECO:0007669"/>
    <property type="project" value="TreeGrafter"/>
</dbReference>
<protein>
    <submittedName>
        <fullName evidence="12">Aste57867_15646 protein</fullName>
    </submittedName>
</protein>